<name>A0A3R7K3Z8_TRYRA</name>
<protein>
    <submittedName>
        <fullName evidence="2">Uncharacterized protein</fullName>
    </submittedName>
</protein>
<proteinExistence type="predicted"/>
<dbReference type="RefSeq" id="XP_029235559.1">
    <property type="nucleotide sequence ID" value="XM_029384596.1"/>
</dbReference>
<keyword evidence="1" id="KW-0812">Transmembrane</keyword>
<sequence>MNTRQGNHAPLPDPYRRSPSFAQLKRWQSFTGPYQPHALHWKAFPQMSSSLLQRHTHAADLLSTAQLPSMQLFNFSFSLPCFIGLSLLCRATALQVYTLIR</sequence>
<dbReference type="AlphaFoldDB" id="A0A3R7K3Z8"/>
<keyword evidence="1" id="KW-0472">Membrane</keyword>
<keyword evidence="1" id="KW-1133">Transmembrane helix</keyword>
<organism evidence="2 3">
    <name type="scientific">Trypanosoma rangeli</name>
    <dbReference type="NCBI Taxonomy" id="5698"/>
    <lineage>
        <taxon>Eukaryota</taxon>
        <taxon>Discoba</taxon>
        <taxon>Euglenozoa</taxon>
        <taxon>Kinetoplastea</taxon>
        <taxon>Metakinetoplastina</taxon>
        <taxon>Trypanosomatida</taxon>
        <taxon>Trypanosomatidae</taxon>
        <taxon>Trypanosoma</taxon>
        <taxon>Herpetosoma</taxon>
    </lineage>
</organism>
<dbReference type="GeneID" id="40331751"/>
<evidence type="ECO:0000256" key="1">
    <source>
        <dbReference type="SAM" id="Phobius"/>
    </source>
</evidence>
<feature type="transmembrane region" description="Helical" evidence="1">
    <location>
        <begin position="77"/>
        <end position="100"/>
    </location>
</feature>
<reference evidence="2 3" key="1">
    <citation type="journal article" date="2018" name="BMC Genomics">
        <title>Genomic comparison of Trypanosoma conorhini and Trypanosoma rangeli to Trypanosoma cruzi strains of high and low virulence.</title>
        <authorList>
            <person name="Bradwell K.R."/>
            <person name="Koparde V.N."/>
            <person name="Matveyev A.V."/>
            <person name="Serrano M.G."/>
            <person name="Alves J.M."/>
            <person name="Parikh H."/>
            <person name="Huang B."/>
            <person name="Lee V."/>
            <person name="Espinosa-Alvarez O."/>
            <person name="Ortiz P.A."/>
            <person name="Costa-Martins A.G."/>
            <person name="Teixeira M.M."/>
            <person name="Buck G.A."/>
        </authorList>
    </citation>
    <scope>NUCLEOTIDE SEQUENCE [LARGE SCALE GENOMIC DNA]</scope>
    <source>
        <strain evidence="2 3">AM80</strain>
    </source>
</reference>
<dbReference type="EMBL" id="MKGL01000346">
    <property type="protein sequence ID" value="RNF00076.1"/>
    <property type="molecule type" value="Genomic_DNA"/>
</dbReference>
<dbReference type="Proteomes" id="UP000283634">
    <property type="component" value="Unassembled WGS sequence"/>
</dbReference>
<keyword evidence="3" id="KW-1185">Reference proteome</keyword>
<gene>
    <name evidence="2" type="ORF">TraAM80_07818</name>
</gene>
<comment type="caution">
    <text evidence="2">The sequence shown here is derived from an EMBL/GenBank/DDBJ whole genome shotgun (WGS) entry which is preliminary data.</text>
</comment>
<evidence type="ECO:0000313" key="3">
    <source>
        <dbReference type="Proteomes" id="UP000283634"/>
    </source>
</evidence>
<evidence type="ECO:0000313" key="2">
    <source>
        <dbReference type="EMBL" id="RNF00076.1"/>
    </source>
</evidence>
<accession>A0A3R7K3Z8</accession>